<sequence>MMRRDRARYLPAVLAAALVLPLSACSSGDTDRCAEAFTEAATAVSGVVSAEWECSDNFGGGWQRGDVVVSATTEDEAVEVMDGVLRSIAAAGDLEDTWATPQQYANEDGSIVVGANDLGFNGPPTVGEAREHYGITPG</sequence>
<comment type="caution">
    <text evidence="2">The sequence shown here is derived from an EMBL/GenBank/DDBJ whole genome shotgun (WGS) entry which is preliminary data.</text>
</comment>
<evidence type="ECO:0000313" key="2">
    <source>
        <dbReference type="EMBL" id="MFI2489440.1"/>
    </source>
</evidence>
<evidence type="ECO:0000256" key="1">
    <source>
        <dbReference type="SAM" id="SignalP"/>
    </source>
</evidence>
<feature type="signal peptide" evidence="1">
    <location>
        <begin position="1"/>
        <end position="24"/>
    </location>
</feature>
<keyword evidence="1" id="KW-0732">Signal</keyword>
<feature type="chain" id="PRO_5046441736" description="Lipoprotein" evidence="1">
    <location>
        <begin position="25"/>
        <end position="138"/>
    </location>
</feature>
<dbReference type="EMBL" id="JBIRYI010000014">
    <property type="protein sequence ID" value="MFI2489440.1"/>
    <property type="molecule type" value="Genomic_DNA"/>
</dbReference>
<keyword evidence="3" id="KW-1185">Reference proteome</keyword>
<reference evidence="2 3" key="1">
    <citation type="submission" date="2024-10" db="EMBL/GenBank/DDBJ databases">
        <title>The Natural Products Discovery Center: Release of the First 8490 Sequenced Strains for Exploring Actinobacteria Biosynthetic Diversity.</title>
        <authorList>
            <person name="Kalkreuter E."/>
            <person name="Kautsar S.A."/>
            <person name="Yang D."/>
            <person name="Bader C.D."/>
            <person name="Teijaro C.N."/>
            <person name="Fluegel L."/>
            <person name="Davis C.M."/>
            <person name="Simpson J.R."/>
            <person name="Lauterbach L."/>
            <person name="Steele A.D."/>
            <person name="Gui C."/>
            <person name="Meng S."/>
            <person name="Li G."/>
            <person name="Viehrig K."/>
            <person name="Ye F."/>
            <person name="Su P."/>
            <person name="Kiefer A.F."/>
            <person name="Nichols A."/>
            <person name="Cepeda A.J."/>
            <person name="Yan W."/>
            <person name="Fan B."/>
            <person name="Jiang Y."/>
            <person name="Adhikari A."/>
            <person name="Zheng C.-J."/>
            <person name="Schuster L."/>
            <person name="Cowan T.M."/>
            <person name="Smanski M.J."/>
            <person name="Chevrette M.G."/>
            <person name="De Carvalho L.P.S."/>
            <person name="Shen B."/>
        </authorList>
    </citation>
    <scope>NUCLEOTIDE SEQUENCE [LARGE SCALE GENOMIC DNA]</scope>
    <source>
        <strain evidence="2 3">NPDC019481</strain>
    </source>
</reference>
<protein>
    <recommendedName>
        <fullName evidence="4">Lipoprotein</fullName>
    </recommendedName>
</protein>
<accession>A0ABW7XR02</accession>
<gene>
    <name evidence="2" type="ORF">ACH47X_21185</name>
</gene>
<name>A0ABW7XR02_9MICO</name>
<organism evidence="2 3">
    <name type="scientific">Promicromonospora kroppenstedtii</name>
    <dbReference type="NCBI Taxonomy" id="440482"/>
    <lineage>
        <taxon>Bacteria</taxon>
        <taxon>Bacillati</taxon>
        <taxon>Actinomycetota</taxon>
        <taxon>Actinomycetes</taxon>
        <taxon>Micrococcales</taxon>
        <taxon>Promicromonosporaceae</taxon>
        <taxon>Promicromonospora</taxon>
    </lineage>
</organism>
<evidence type="ECO:0000313" key="3">
    <source>
        <dbReference type="Proteomes" id="UP001611580"/>
    </source>
</evidence>
<dbReference type="Proteomes" id="UP001611580">
    <property type="component" value="Unassembled WGS sequence"/>
</dbReference>
<proteinExistence type="predicted"/>
<dbReference type="RefSeq" id="WP_397406685.1">
    <property type="nucleotide sequence ID" value="NZ_JBIRYI010000014.1"/>
</dbReference>
<evidence type="ECO:0008006" key="4">
    <source>
        <dbReference type="Google" id="ProtNLM"/>
    </source>
</evidence>